<dbReference type="EMBL" id="CP003117">
    <property type="protein sequence ID" value="AET64592.1"/>
    <property type="molecule type" value="Genomic_DNA"/>
</dbReference>
<organism evidence="2 3">
    <name type="scientific">Methanothrix harundinacea (strain 6Ac)</name>
    <name type="common">Methanosaeta harundinacea</name>
    <dbReference type="NCBI Taxonomy" id="1110509"/>
    <lineage>
        <taxon>Archaea</taxon>
        <taxon>Methanobacteriati</taxon>
        <taxon>Methanobacteriota</taxon>
        <taxon>Stenosarchaea group</taxon>
        <taxon>Methanomicrobia</taxon>
        <taxon>Methanotrichales</taxon>
        <taxon>Methanotrichaceae</taxon>
        <taxon>Methanothrix</taxon>
    </lineage>
</organism>
<keyword evidence="3" id="KW-1185">Reference proteome</keyword>
<dbReference type="PATRIC" id="fig|1110509.7.peg.1360"/>
<feature type="region of interest" description="Disordered" evidence="1">
    <location>
        <begin position="31"/>
        <end position="81"/>
    </location>
</feature>
<gene>
    <name evidence="2" type="ordered locus">Mhar_1227</name>
</gene>
<name>G7WNA1_METH6</name>
<dbReference type="KEGG" id="mhi:Mhar_1227"/>
<evidence type="ECO:0000313" key="3">
    <source>
        <dbReference type="Proteomes" id="UP000005877"/>
    </source>
</evidence>
<dbReference type="AlphaFoldDB" id="G7WNA1"/>
<feature type="region of interest" description="Disordered" evidence="1">
    <location>
        <begin position="95"/>
        <end position="123"/>
    </location>
</feature>
<feature type="compositionally biased region" description="Low complexity" evidence="1">
    <location>
        <begin position="62"/>
        <end position="79"/>
    </location>
</feature>
<accession>G7WNA1</accession>
<dbReference type="Proteomes" id="UP000005877">
    <property type="component" value="Chromosome"/>
</dbReference>
<feature type="compositionally biased region" description="Basic and acidic residues" evidence="1">
    <location>
        <begin position="95"/>
        <end position="109"/>
    </location>
</feature>
<dbReference type="HOGENOM" id="CLU_1248287_0_0_2"/>
<proteinExistence type="predicted"/>
<reference evidence="2 3" key="1">
    <citation type="journal article" date="2012" name="PLoS ONE">
        <title>The genome characteristics and predicted function of methyl-group oxidation pathway in the obligate aceticlastic methanogens, Methanosaeta spp.</title>
        <authorList>
            <person name="Zhu J."/>
            <person name="Zheng H."/>
            <person name="Ai G."/>
            <person name="Zhang G."/>
            <person name="Liu D."/>
            <person name="Liu X."/>
            <person name="Dong X."/>
        </authorList>
    </citation>
    <scope>NUCLEOTIDE SEQUENCE [LARGE SCALE GENOMIC DNA]</scope>
    <source>
        <strain evidence="2 3">6Ac</strain>
    </source>
</reference>
<evidence type="ECO:0000313" key="2">
    <source>
        <dbReference type="EMBL" id="AET64592.1"/>
    </source>
</evidence>
<sequence>MASSSAILSRLRPAGLAGQAYLFLSSRHPSLTAVSPIPSRKGGSAGSRSDGMEPTAEGLMAVSVRPPGTPSSPRSPASPNVGRTIFCRRVLAEELHPSSRSTSEAEKMSNSRADSPGDDSDPFLAEIRRLRGGREAEEGEDWVERAVDLKVDQLLDLSECLRSLDPSQEIIDIRNECDGILEEMVTGRLAGEAAVGRTDDFLCKTASVIMERLLGEIEEEP</sequence>
<protein>
    <submittedName>
        <fullName evidence="2">Uncharacterized protein</fullName>
    </submittedName>
</protein>
<evidence type="ECO:0000256" key="1">
    <source>
        <dbReference type="SAM" id="MobiDB-lite"/>
    </source>
</evidence>